<keyword evidence="9" id="KW-1185">Reference proteome</keyword>
<name>A0ABS3L883_9ENTE</name>
<keyword evidence="3 6" id="KW-0812">Transmembrane</keyword>
<dbReference type="PANTHER" id="PTHR46795">
    <property type="entry name" value="ABC TRANSPORTER PERMEASE-RELATED-RELATED"/>
    <property type="match status" value="1"/>
</dbReference>
<feature type="transmembrane region" description="Helical" evidence="6">
    <location>
        <begin position="60"/>
        <end position="81"/>
    </location>
</feature>
<dbReference type="RefSeq" id="WP_207672210.1">
    <property type="nucleotide sequence ID" value="NZ_JAFREM010000004.1"/>
</dbReference>
<organism evidence="8 9">
    <name type="scientific">Candidatus Enterococcus moelleringii</name>
    <dbReference type="NCBI Taxonomy" id="2815325"/>
    <lineage>
        <taxon>Bacteria</taxon>
        <taxon>Bacillati</taxon>
        <taxon>Bacillota</taxon>
        <taxon>Bacilli</taxon>
        <taxon>Lactobacillales</taxon>
        <taxon>Enterococcaceae</taxon>
        <taxon>Enterococcus</taxon>
    </lineage>
</organism>
<evidence type="ECO:0000256" key="6">
    <source>
        <dbReference type="SAM" id="Phobius"/>
    </source>
</evidence>
<feature type="transmembrane region" description="Helical" evidence="6">
    <location>
        <begin position="662"/>
        <end position="682"/>
    </location>
</feature>
<keyword evidence="2" id="KW-1003">Cell membrane</keyword>
<comment type="caution">
    <text evidence="8">The sequence shown here is derived from an EMBL/GenBank/DDBJ whole genome shotgun (WGS) entry which is preliminary data.</text>
</comment>
<dbReference type="InterPro" id="IPR003838">
    <property type="entry name" value="ABC3_permease_C"/>
</dbReference>
<dbReference type="Pfam" id="PF02687">
    <property type="entry name" value="FtsX"/>
    <property type="match status" value="1"/>
</dbReference>
<feature type="transmembrane region" description="Helical" evidence="6">
    <location>
        <begin position="112"/>
        <end position="135"/>
    </location>
</feature>
<evidence type="ECO:0000256" key="2">
    <source>
        <dbReference type="ARBA" id="ARBA00022475"/>
    </source>
</evidence>
<feature type="transmembrane region" description="Helical" evidence="6">
    <location>
        <begin position="234"/>
        <end position="255"/>
    </location>
</feature>
<evidence type="ECO:0000256" key="4">
    <source>
        <dbReference type="ARBA" id="ARBA00022989"/>
    </source>
</evidence>
<evidence type="ECO:0000313" key="9">
    <source>
        <dbReference type="Proteomes" id="UP000664601"/>
    </source>
</evidence>
<reference evidence="8 9" key="1">
    <citation type="submission" date="2021-03" db="EMBL/GenBank/DDBJ databases">
        <title>Enterococcal diversity collection.</title>
        <authorList>
            <person name="Gilmore M.S."/>
            <person name="Schwartzman J."/>
            <person name="Van Tyne D."/>
            <person name="Martin M."/>
            <person name="Earl A.M."/>
            <person name="Manson A.L."/>
            <person name="Straub T."/>
            <person name="Salamzade R."/>
            <person name="Saavedra J."/>
            <person name="Lebreton F."/>
            <person name="Prichula J."/>
            <person name="Schaufler K."/>
            <person name="Gaca A."/>
            <person name="Sgardioli B."/>
            <person name="Wagenaar J."/>
            <person name="Strong T."/>
        </authorList>
    </citation>
    <scope>NUCLEOTIDE SEQUENCE [LARGE SCALE GENOMIC DNA]</scope>
    <source>
        <strain evidence="8 9">669A</strain>
    </source>
</reference>
<dbReference type="InterPro" id="IPR052536">
    <property type="entry name" value="ABC-4_Integral_Memb_Prot"/>
</dbReference>
<feature type="domain" description="ABC3 transporter permease C-terminal" evidence="7">
    <location>
        <begin position="60"/>
        <end position="180"/>
    </location>
</feature>
<dbReference type="PANTHER" id="PTHR46795:SF3">
    <property type="entry name" value="ABC TRANSPORTER PERMEASE"/>
    <property type="match status" value="1"/>
</dbReference>
<gene>
    <name evidence="8" type="ORF">JZO70_03860</name>
</gene>
<keyword evidence="4 6" id="KW-1133">Transmembrane helix</keyword>
<dbReference type="EMBL" id="JAFREM010000004">
    <property type="protein sequence ID" value="MBO1305283.1"/>
    <property type="molecule type" value="Genomic_DNA"/>
</dbReference>
<comment type="subcellular location">
    <subcellularLocation>
        <location evidence="1">Cell membrane</location>
        <topology evidence="1">Multi-pass membrane protein</topology>
    </subcellularLocation>
</comment>
<feature type="transmembrane region" description="Helical" evidence="6">
    <location>
        <begin position="197"/>
        <end position="219"/>
    </location>
</feature>
<accession>A0ABS3L883</accession>
<evidence type="ECO:0000256" key="5">
    <source>
        <dbReference type="ARBA" id="ARBA00023136"/>
    </source>
</evidence>
<dbReference type="Proteomes" id="UP000664601">
    <property type="component" value="Unassembled WGS sequence"/>
</dbReference>
<feature type="transmembrane region" description="Helical" evidence="6">
    <location>
        <begin position="284"/>
        <end position="304"/>
    </location>
</feature>
<evidence type="ECO:0000256" key="3">
    <source>
        <dbReference type="ARBA" id="ARBA00022692"/>
    </source>
</evidence>
<feature type="transmembrane region" description="Helical" evidence="6">
    <location>
        <begin position="629"/>
        <end position="650"/>
    </location>
</feature>
<keyword evidence="5 6" id="KW-0472">Membrane</keyword>
<evidence type="ECO:0000256" key="1">
    <source>
        <dbReference type="ARBA" id="ARBA00004651"/>
    </source>
</evidence>
<proteinExistence type="predicted"/>
<sequence>MSMDKVFNKLRRYNRGNYVQLVFCLGFAVLLITSYAATLFSPTVQNVLPPGGDSRKQIYMIFAIALIGCLMFAIYATGLFFKYKSRETGVFLALGASKRVLAKAFYKELAKIWAACSLCGIIFGNIISFIVWQLFRLLVINTEQMAYQFALTGSLIGLLFALVLGLCILVMAYIFMKRSNLMDILNDQRKNEPIQEVTKFYGLTGLAMTVVGILLGYVVPSITANNFNTQMPAIWSATYLISVVGIYRFVTYLISHHERGRRPQKYYKNIIPFSMMKSQGKQTVRNMCVMALLVLASLFALFYVPMNSTMFWEIDDSPVDYSLPYPASIDQVNQEDIQRLADKHKVEVTNYIEVNFPQLLVSGVERDWTDDGELVEEYHEKFKYGEFISATEYEKITGEQLTVPQGGYYMVVTGPEGFWLKFDDMDQVTNPVTNETFKLSFTGSQMNRQMYSAGAPRYVLNDADFAQVATDLPIEHQVKQVMFNVAESDAEQAFAQDVFSEFVDRAPAEMARVTGYDDYQAEQAQLTNESHDGDMPIELDTDNPDLMSYWKYYPTIKTIIKQNFLRDQAVFFLLFIYVATICLAAVGIIAYTRSITIAINNKQLFDDLTKLGANNQYIRRTINSQLTKIFVYPTVIGAAAMMLFSLLIFWGNDRSFVASERIAFGIDVLITGVVCIYIFIIYRYSYKRMRKLLQV</sequence>
<evidence type="ECO:0000259" key="7">
    <source>
        <dbReference type="Pfam" id="PF02687"/>
    </source>
</evidence>
<protein>
    <submittedName>
        <fullName evidence="8">ABC transporter permease</fullName>
    </submittedName>
</protein>
<evidence type="ECO:0000313" key="8">
    <source>
        <dbReference type="EMBL" id="MBO1305283.1"/>
    </source>
</evidence>
<feature type="transmembrane region" description="Helical" evidence="6">
    <location>
        <begin position="155"/>
        <end position="176"/>
    </location>
</feature>
<feature type="transmembrane region" description="Helical" evidence="6">
    <location>
        <begin position="569"/>
        <end position="592"/>
    </location>
</feature>